<dbReference type="Pfam" id="PF13472">
    <property type="entry name" value="Lipase_GDSL_2"/>
    <property type="match status" value="1"/>
</dbReference>
<name>A0ABP8V1G5_9GAMM</name>
<proteinExistence type="predicted"/>
<dbReference type="EMBL" id="BAABFL010000278">
    <property type="protein sequence ID" value="GAA4649722.1"/>
    <property type="molecule type" value="Genomic_DNA"/>
</dbReference>
<protein>
    <submittedName>
        <fullName evidence="2">SGNH/GDSL hydrolase family protein</fullName>
    </submittedName>
</protein>
<evidence type="ECO:0000313" key="3">
    <source>
        <dbReference type="Proteomes" id="UP001500604"/>
    </source>
</evidence>
<dbReference type="RefSeq" id="WP_345195696.1">
    <property type="nucleotide sequence ID" value="NZ_BAABFL010000278.1"/>
</dbReference>
<dbReference type="SUPFAM" id="SSF52266">
    <property type="entry name" value="SGNH hydrolase"/>
    <property type="match status" value="1"/>
</dbReference>
<keyword evidence="2" id="KW-0378">Hydrolase</keyword>
<sequence>MKTILCYGDSITWGYIPGTAARYPLQLRWPSVLQATLGTDYHVIAEGLTGRYTVHEDPFRVGRNGAALLQPILETHAPIDLLILFLGTNDVLHNPELTAYDAAQGVACLTHIAQRSQTGPAGAAPKIMIISPPRIHTLSHELLQQCHGDITQSESFDKHFRAVATQHQCAFLDAAACVEPSPLDGVHLDEHAQAALGSAIANRVGSIFTTDAANETHSIYGNP</sequence>
<gene>
    <name evidence="2" type="ORF">GCM10023116_20020</name>
</gene>
<dbReference type="InterPro" id="IPR013830">
    <property type="entry name" value="SGNH_hydro"/>
</dbReference>
<dbReference type="Gene3D" id="3.40.50.1110">
    <property type="entry name" value="SGNH hydrolase"/>
    <property type="match status" value="1"/>
</dbReference>
<evidence type="ECO:0000313" key="2">
    <source>
        <dbReference type="EMBL" id="GAA4649722.1"/>
    </source>
</evidence>
<feature type="domain" description="SGNH hydrolase-type esterase" evidence="1">
    <location>
        <begin position="6"/>
        <end position="189"/>
    </location>
</feature>
<accession>A0ABP8V1G5</accession>
<dbReference type="Proteomes" id="UP001500604">
    <property type="component" value="Unassembled WGS sequence"/>
</dbReference>
<reference evidence="3" key="1">
    <citation type="journal article" date="2019" name="Int. J. Syst. Evol. Microbiol.">
        <title>The Global Catalogue of Microorganisms (GCM) 10K type strain sequencing project: providing services to taxonomists for standard genome sequencing and annotation.</title>
        <authorList>
            <consortium name="The Broad Institute Genomics Platform"/>
            <consortium name="The Broad Institute Genome Sequencing Center for Infectious Disease"/>
            <person name="Wu L."/>
            <person name="Ma J."/>
        </authorList>
    </citation>
    <scope>NUCLEOTIDE SEQUENCE [LARGE SCALE GENOMIC DNA]</scope>
    <source>
        <strain evidence="3">JCM 17805</strain>
    </source>
</reference>
<dbReference type="CDD" id="cd01839">
    <property type="entry name" value="SGNH_arylesterase_like"/>
    <property type="match status" value="1"/>
</dbReference>
<keyword evidence="3" id="KW-1185">Reference proteome</keyword>
<evidence type="ECO:0000259" key="1">
    <source>
        <dbReference type="Pfam" id="PF13472"/>
    </source>
</evidence>
<dbReference type="InterPro" id="IPR036514">
    <property type="entry name" value="SGNH_hydro_sf"/>
</dbReference>
<comment type="caution">
    <text evidence="2">The sequence shown here is derived from an EMBL/GenBank/DDBJ whole genome shotgun (WGS) entry which is preliminary data.</text>
</comment>
<organism evidence="2 3">
    <name type="scientific">Kistimonas scapharcae</name>
    <dbReference type="NCBI Taxonomy" id="1036133"/>
    <lineage>
        <taxon>Bacteria</taxon>
        <taxon>Pseudomonadati</taxon>
        <taxon>Pseudomonadota</taxon>
        <taxon>Gammaproteobacteria</taxon>
        <taxon>Oceanospirillales</taxon>
        <taxon>Endozoicomonadaceae</taxon>
        <taxon>Kistimonas</taxon>
    </lineage>
</organism>
<dbReference type="GO" id="GO:0016787">
    <property type="term" value="F:hydrolase activity"/>
    <property type="evidence" value="ECO:0007669"/>
    <property type="project" value="UniProtKB-KW"/>
</dbReference>